<evidence type="ECO:0000313" key="2">
    <source>
        <dbReference type="EMBL" id="OAE28332.1"/>
    </source>
</evidence>
<sequence length="652" mass="70319">MGLQGAMRRPAGKVVHAWQPHLRDDGSERIDTMTRSSGEWSTLPLNIRSVTLNWNEGSGGQDVLSIRKGGGLSSVTAKWFFLYNTSRCQGQTDVVDYEVSTLQFGENTYYWTPGLSYYQAYSKIHLYKSFQGRYILWNQVHVQSGSWTRTLPSGIRASSNSNDMNQQNVRKGGSLLGGVLKLLFKVAAGLALAAIITVASLPSLLSWPTARRVALDLANNTIPGTVSVKSASLGWTKPCRVEGISLRGSEGEEVLAIPKIESGAPLWSIALGKSGLGDVIVTSPVVDLQSNASNGLPRLALALTPTEKLLENSPGAKRPPRQVKIPSADAGLTVTVKADKGGLEVTDGKLILPGDLAAALGKRLFVNVDLGSSATKESDELKLASNQSNGVPLRATLWSDCAQMDAVGFLQPKASKLKLIKPLKAEMDLTPAFAKFYLAQLNPLLGEILGPAVQDDDMPDIIVQVTPTNMELPSDHYKISIAPIKVTLARGQVIDGVLSLLSKQELAKGKRNLTMQTSVIDAKLDMPGSFDCSRLDVLIADKVHVATWGQVNSIDETVRMTLAIPGPSLRDVMGLTKVPSNYYLKIPVSGTFDKPKVDWKTAGVGLAQLTARQRGGQLMQTFLNYVDTNEKSDVPEPGSKLPWEQSSAEHAQ</sequence>
<evidence type="ECO:0000256" key="1">
    <source>
        <dbReference type="SAM" id="MobiDB-lite"/>
    </source>
</evidence>
<keyword evidence="3" id="KW-1185">Reference proteome</keyword>
<gene>
    <name evidence="2" type="ORF">AXG93_2490s1220</name>
</gene>
<dbReference type="AlphaFoldDB" id="A0A176W788"/>
<protein>
    <submittedName>
        <fullName evidence="2">Uncharacterized protein</fullName>
    </submittedName>
</protein>
<feature type="region of interest" description="Disordered" evidence="1">
    <location>
        <begin position="629"/>
        <end position="652"/>
    </location>
</feature>
<proteinExistence type="predicted"/>
<dbReference type="Proteomes" id="UP000077202">
    <property type="component" value="Unassembled WGS sequence"/>
</dbReference>
<name>A0A176W788_MARPO</name>
<accession>A0A176W788</accession>
<reference evidence="2" key="1">
    <citation type="submission" date="2016-03" db="EMBL/GenBank/DDBJ databases">
        <title>Mechanisms controlling the formation of the plant cell surface in tip-growing cells are functionally conserved among land plants.</title>
        <authorList>
            <person name="Honkanen S."/>
            <person name="Jones V.A."/>
            <person name="Morieri G."/>
            <person name="Champion C."/>
            <person name="Hetherington A.J."/>
            <person name="Kelly S."/>
            <person name="Saint-Marcoux D."/>
            <person name="Proust H."/>
            <person name="Prescott H."/>
            <person name="Dolan L."/>
        </authorList>
    </citation>
    <scope>NUCLEOTIDE SEQUENCE [LARGE SCALE GENOMIC DNA]</scope>
    <source>
        <tissue evidence="2">Whole gametophyte</tissue>
    </source>
</reference>
<evidence type="ECO:0000313" key="3">
    <source>
        <dbReference type="Proteomes" id="UP000077202"/>
    </source>
</evidence>
<comment type="caution">
    <text evidence="2">The sequence shown here is derived from an EMBL/GenBank/DDBJ whole genome shotgun (WGS) entry which is preliminary data.</text>
</comment>
<dbReference type="EMBL" id="LVLJ01001741">
    <property type="protein sequence ID" value="OAE28332.1"/>
    <property type="molecule type" value="Genomic_DNA"/>
</dbReference>
<organism evidence="2 3">
    <name type="scientific">Marchantia polymorpha subsp. ruderalis</name>
    <dbReference type="NCBI Taxonomy" id="1480154"/>
    <lineage>
        <taxon>Eukaryota</taxon>
        <taxon>Viridiplantae</taxon>
        <taxon>Streptophyta</taxon>
        <taxon>Embryophyta</taxon>
        <taxon>Marchantiophyta</taxon>
        <taxon>Marchantiopsida</taxon>
        <taxon>Marchantiidae</taxon>
        <taxon>Marchantiales</taxon>
        <taxon>Marchantiaceae</taxon>
        <taxon>Marchantia</taxon>
    </lineage>
</organism>